<dbReference type="GeneID" id="20650667"/>
<dbReference type="KEGG" id="psoj:PHYSODRAFT_379373"/>
<name>G4ZL78_PHYSP</name>
<keyword evidence="3" id="KW-0964">Secreted</keyword>
<dbReference type="GO" id="GO:0043657">
    <property type="term" value="C:host cell"/>
    <property type="evidence" value="ECO:0007669"/>
    <property type="project" value="UniProtKB-SubCell"/>
</dbReference>
<dbReference type="Pfam" id="PF20147">
    <property type="entry name" value="Crinkler"/>
    <property type="match status" value="1"/>
</dbReference>
<feature type="domain" description="Crinkler effector protein N-terminal" evidence="4">
    <location>
        <begin position="1"/>
        <end position="113"/>
    </location>
</feature>
<dbReference type="InParanoid" id="G4ZL78"/>
<comment type="subcellular location">
    <subcellularLocation>
        <location evidence="1">Host cell</location>
    </subcellularLocation>
    <subcellularLocation>
        <location evidence="2">Secreted</location>
    </subcellularLocation>
</comment>
<protein>
    <recommendedName>
        <fullName evidence="4">Crinkler effector protein N-terminal domain-containing protein</fullName>
    </recommendedName>
</protein>
<evidence type="ECO:0000259" key="4">
    <source>
        <dbReference type="Pfam" id="PF20147"/>
    </source>
</evidence>
<accession>G4ZL78</accession>
<evidence type="ECO:0000313" key="5">
    <source>
        <dbReference type="EMBL" id="EGZ15592.1"/>
    </source>
</evidence>
<dbReference type="InterPro" id="IPR045379">
    <property type="entry name" value="Crinkler_N"/>
</dbReference>
<organism evidence="5 6">
    <name type="scientific">Phytophthora sojae (strain P6497)</name>
    <name type="common">Soybean stem and root rot agent</name>
    <name type="synonym">Phytophthora megasperma f. sp. glycines</name>
    <dbReference type="NCBI Taxonomy" id="1094619"/>
    <lineage>
        <taxon>Eukaryota</taxon>
        <taxon>Sar</taxon>
        <taxon>Stramenopiles</taxon>
        <taxon>Oomycota</taxon>
        <taxon>Peronosporomycetes</taxon>
        <taxon>Peronosporales</taxon>
        <taxon>Peronosporaceae</taxon>
        <taxon>Phytophthora</taxon>
    </lineage>
</organism>
<feature type="non-terminal residue" evidence="5">
    <location>
        <position position="1"/>
    </location>
</feature>
<proteinExistence type="predicted"/>
<reference evidence="5 6" key="1">
    <citation type="journal article" date="2006" name="Science">
        <title>Phytophthora genome sequences uncover evolutionary origins and mechanisms of pathogenesis.</title>
        <authorList>
            <person name="Tyler B.M."/>
            <person name="Tripathy S."/>
            <person name="Zhang X."/>
            <person name="Dehal P."/>
            <person name="Jiang R.H."/>
            <person name="Aerts A."/>
            <person name="Arredondo F.D."/>
            <person name="Baxter L."/>
            <person name="Bensasson D."/>
            <person name="Beynon J.L."/>
            <person name="Chapman J."/>
            <person name="Damasceno C.M."/>
            <person name="Dorrance A.E."/>
            <person name="Dou D."/>
            <person name="Dickerman A.W."/>
            <person name="Dubchak I.L."/>
            <person name="Garbelotto M."/>
            <person name="Gijzen M."/>
            <person name="Gordon S.G."/>
            <person name="Govers F."/>
            <person name="Grunwald N.J."/>
            <person name="Huang W."/>
            <person name="Ivors K.L."/>
            <person name="Jones R.W."/>
            <person name="Kamoun S."/>
            <person name="Krampis K."/>
            <person name="Lamour K.H."/>
            <person name="Lee M.K."/>
            <person name="McDonald W.H."/>
            <person name="Medina M."/>
            <person name="Meijer H.J."/>
            <person name="Nordberg E.K."/>
            <person name="Maclean D.J."/>
            <person name="Ospina-Giraldo M.D."/>
            <person name="Morris P.F."/>
            <person name="Phuntumart V."/>
            <person name="Putnam N.H."/>
            <person name="Rash S."/>
            <person name="Rose J.K."/>
            <person name="Sakihama Y."/>
            <person name="Salamov A.A."/>
            <person name="Savidor A."/>
            <person name="Scheuring C.F."/>
            <person name="Smith B.M."/>
            <person name="Sobral B.W."/>
            <person name="Terry A."/>
            <person name="Torto-Alalibo T.A."/>
            <person name="Win J."/>
            <person name="Xu Z."/>
            <person name="Zhang H."/>
            <person name="Grigoriev I.V."/>
            <person name="Rokhsar D.S."/>
            <person name="Boore J.L."/>
        </authorList>
    </citation>
    <scope>NUCLEOTIDE SEQUENCE [LARGE SCALE GENOMIC DNA]</scope>
    <source>
        <strain evidence="5 6">P6497</strain>
    </source>
</reference>
<evidence type="ECO:0000313" key="6">
    <source>
        <dbReference type="Proteomes" id="UP000002640"/>
    </source>
</evidence>
<keyword evidence="6" id="KW-1185">Reference proteome</keyword>
<evidence type="ECO:0000256" key="2">
    <source>
        <dbReference type="ARBA" id="ARBA00004613"/>
    </source>
</evidence>
<dbReference type="AlphaFoldDB" id="G4ZL78"/>
<sequence>FVVNIGEKESVSELKKVIKTKKAAKTKDVDDPDNLQIFLAKTELPCFASTTPPSVTEGGQWLSSKDPDVDLLLSGAIPERVKKTYLNKQLNAGVEIDHVFGGASPSKTIHVLMKIPK</sequence>
<dbReference type="EMBL" id="JH159155">
    <property type="protein sequence ID" value="EGZ15592.1"/>
    <property type="molecule type" value="Genomic_DNA"/>
</dbReference>
<dbReference type="GO" id="GO:0005576">
    <property type="term" value="C:extracellular region"/>
    <property type="evidence" value="ECO:0007669"/>
    <property type="project" value="UniProtKB-SubCell"/>
</dbReference>
<feature type="non-terminal residue" evidence="5">
    <location>
        <position position="117"/>
    </location>
</feature>
<dbReference type="Proteomes" id="UP000002640">
    <property type="component" value="Unassembled WGS sequence"/>
</dbReference>
<evidence type="ECO:0000256" key="1">
    <source>
        <dbReference type="ARBA" id="ARBA00004340"/>
    </source>
</evidence>
<gene>
    <name evidence="5" type="ORF">PHYSODRAFT_379373</name>
</gene>
<dbReference type="RefSeq" id="XP_009529341.1">
    <property type="nucleotide sequence ID" value="XM_009531046.1"/>
</dbReference>
<evidence type="ECO:0000256" key="3">
    <source>
        <dbReference type="ARBA" id="ARBA00022525"/>
    </source>
</evidence>